<evidence type="ECO:0000313" key="3">
    <source>
        <dbReference type="EMBL" id="KAK9123358.1"/>
    </source>
</evidence>
<dbReference type="InterPro" id="IPR057557">
    <property type="entry name" value="SAC9_C8D"/>
</dbReference>
<dbReference type="Proteomes" id="UP001417504">
    <property type="component" value="Unassembled WGS sequence"/>
</dbReference>
<dbReference type="PANTHER" id="PTHR46817:SF1">
    <property type="entry name" value="SAC DOMAIN-CONTAINING PROTEIN"/>
    <property type="match status" value="1"/>
</dbReference>
<reference evidence="3 4" key="1">
    <citation type="submission" date="2024-01" db="EMBL/GenBank/DDBJ databases">
        <title>Genome assemblies of Stephania.</title>
        <authorList>
            <person name="Yang L."/>
        </authorList>
    </citation>
    <scope>NUCLEOTIDE SEQUENCE [LARGE SCALE GENOMIC DNA]</scope>
    <source>
        <strain evidence="3">QJT</strain>
        <tissue evidence="3">Leaf</tissue>
    </source>
</reference>
<name>A0AAP0IX81_9MAGN</name>
<dbReference type="InterPro" id="IPR036020">
    <property type="entry name" value="WW_dom_sf"/>
</dbReference>
<dbReference type="Pfam" id="PF24789">
    <property type="entry name" value="SAC9_GBDL_2nd"/>
    <property type="match status" value="1"/>
</dbReference>
<dbReference type="SMART" id="SM00456">
    <property type="entry name" value="WW"/>
    <property type="match status" value="1"/>
</dbReference>
<dbReference type="PROSITE" id="PS50020">
    <property type="entry name" value="WW_DOMAIN_2"/>
    <property type="match status" value="1"/>
</dbReference>
<accession>A0AAP0IX81</accession>
<dbReference type="GO" id="GO:0016791">
    <property type="term" value="F:phosphatase activity"/>
    <property type="evidence" value="ECO:0007669"/>
    <property type="project" value="InterPro"/>
</dbReference>
<dbReference type="InterPro" id="IPR057554">
    <property type="entry name" value="SAC9_C"/>
</dbReference>
<dbReference type="Pfam" id="PF00397">
    <property type="entry name" value="WW"/>
    <property type="match status" value="1"/>
</dbReference>
<protein>
    <recommendedName>
        <fullName evidence="5">Phosphoinositide phosphatase SAC9</fullName>
    </recommendedName>
</protein>
<dbReference type="EMBL" id="JBBNAE010000005">
    <property type="protein sequence ID" value="KAK9123358.1"/>
    <property type="molecule type" value="Genomic_DNA"/>
</dbReference>
<keyword evidence="4" id="KW-1185">Reference proteome</keyword>
<organism evidence="3 4">
    <name type="scientific">Stephania japonica</name>
    <dbReference type="NCBI Taxonomy" id="461633"/>
    <lineage>
        <taxon>Eukaryota</taxon>
        <taxon>Viridiplantae</taxon>
        <taxon>Streptophyta</taxon>
        <taxon>Embryophyta</taxon>
        <taxon>Tracheophyta</taxon>
        <taxon>Spermatophyta</taxon>
        <taxon>Magnoliopsida</taxon>
        <taxon>Ranunculales</taxon>
        <taxon>Menispermaceae</taxon>
        <taxon>Menispermoideae</taxon>
        <taxon>Cissampelideae</taxon>
        <taxon>Stephania</taxon>
    </lineage>
</organism>
<evidence type="ECO:0008006" key="5">
    <source>
        <dbReference type="Google" id="ProtNLM"/>
    </source>
</evidence>
<dbReference type="Pfam" id="PF24791">
    <property type="entry name" value="SAC9_C8D"/>
    <property type="match status" value="1"/>
</dbReference>
<feature type="domain" description="WW" evidence="1">
    <location>
        <begin position="524"/>
        <end position="558"/>
    </location>
</feature>
<dbReference type="CDD" id="cd00201">
    <property type="entry name" value="WW"/>
    <property type="match status" value="1"/>
</dbReference>
<feature type="domain" description="SAC" evidence="2">
    <location>
        <begin position="164"/>
        <end position="538"/>
    </location>
</feature>
<dbReference type="Pfam" id="PF24765">
    <property type="entry name" value="SAC9_C"/>
    <property type="match status" value="1"/>
</dbReference>
<comment type="caution">
    <text evidence="3">The sequence shown here is derived from an EMBL/GenBank/DDBJ whole genome shotgun (WGS) entry which is preliminary data.</text>
</comment>
<dbReference type="Pfam" id="PF02383">
    <property type="entry name" value="Syja_N"/>
    <property type="match status" value="1"/>
</dbReference>
<dbReference type="Pfam" id="PF24790">
    <property type="entry name" value="SAC9_GBDL_1st"/>
    <property type="match status" value="2"/>
</dbReference>
<gene>
    <name evidence="3" type="ORF">Sjap_012960</name>
</gene>
<sequence length="1633" mass="180193">MDQRGHPLEGSVISKYGLVCPGWRTSVVALLVASDVVGTSEVYVIASLSTRNDTQVIYVDPTTGGLSYKGKIGHDIFTGEDEALNYVTNGSRWLCKNICAKAILGYSSLGSCGFLLVATKLSATIPNLPGGGCVYTVTESQWIKIPLQNPQPQGKGELKNIQELAELDIDGKHYFCETRDITRPFPSRKPLQESDEEFVWNGWFSRPFKEIGLPQHCVILLQGFVECRIFGSSGQQEGVVALIARRSRLHPGTRYLARGLNACFSTGNEVECEQLVWIPRRSGQSVPFNTYVWRRGTIPIWWGAELKITAAEAEIYVSARDPYKGSSEYYQRLSNRYGARNIDTTGVNQQKNPLVPIVCVNLLRNGEGKSECILVQHFVESLNYVKSLGKLPHTRIHLINYDWHASIRLKGEQQTIEGLWRLLKSPTITVGMCEGDYLLSRQQLKDCKGEVICNDDFEGAFCLRSHQNGVIRYNCADSLDRTNAASYFGSLQVFVEQCRRLRVSLDSDFTLGYSSSNNNGGYTAPLPPGWEKRSDAVTGKTYYIDHNTRTTTWSHPCPDRPWKRFEMTFDEFKRSTILSPVSQLADLFLLAGDIHATLYTGSKAMHSQILSIFSEEMGKFKQFSAAQNVKITLQRRYKNAMVDSSRQKQLEMFLGMRLFKHLPSISVHPLEVLSRPPACFLKPVANMLPSFNGGSDLLSFKGKDLTWPSHLSWETKALAAKSRDFYGALVVKPNIEFLSLITISLAICRENSNVCPQAADVVEVYIYLSEPFHVCQLLLTVSHGVDDSTFPTAVDVRIGRNLDGLKLVLEGASIPQCSNGTKLFIPLTGPVSQEDTAVTGAGARLHAQETPGISPLYDFEELEGELDFLTRVVALTFYPSVIGKTPITLGEIEVLGVPLPWRNIFDKEGRGVKFIDLLSKNQKASNPFICDSDSNPFVGALASEDVLPSVQPNVPLTPSVDLLTGDFGFSDTISQKEVSFSTGFVGSDDTDELDFLDIAVIDKNGFNALTKSAVSPQDGGERSKRGTQHYIDCVKALMSSQKARKIDFGEAMKLEIERLRGDLSAAARDRALLEIGTDPASLDPNGFLDYSYTGRLCRVANSLALLGQAALEDKVIATIGLNSVQDDAIDFWNVTGIGETCSSASCEVHAVDRSLANVPSTFVYGVDSKSIFICSHCERKVCQVCCAGRGALLLSSVNSRDVASNNSLPNQSVSTDGASANRFAMLDGVICKGCCNEVVLDALLVDYVRVLVTMRRTSRAKRAAHNALDQIIGLSPWASSERGTISDQQRVGVLRKIFASEDSLAEYPFASLLHSVESATGSAPLMSLLAPLNCGSEHSYWRAPPSVSSVEFAIVLGCLSDVSGVVLLISPCGYSASDCPTVQIWASNTINKEERTCTGKWCVQSLISSTPDLYGTEKAVRSNHVPRHVKFTFQNPVRCRIVWVTLHLQAFGSNSISLDKELNLLSLDENSKISHHASFGGATESRPYLHAKRLLVIGRPVRTDLGLSSQQRSDQINVKAWMDRGPQLGRFKVPIEVERLMSDDCVLEQYLLPTSPELAGFRLDAFSAIRPRVSHAPFSEDNIWENSLTWLEDRHVYSASLFIHVSALQMRTAMAYALLHTLPVIWVREYISD</sequence>
<evidence type="ECO:0000259" key="1">
    <source>
        <dbReference type="PROSITE" id="PS50020"/>
    </source>
</evidence>
<dbReference type="InterPro" id="IPR002013">
    <property type="entry name" value="SAC_dom"/>
</dbReference>
<dbReference type="SUPFAM" id="SSF51045">
    <property type="entry name" value="WW domain"/>
    <property type="match status" value="1"/>
</dbReference>
<dbReference type="InterPro" id="IPR057555">
    <property type="entry name" value="SAC9_GBDL_1st"/>
</dbReference>
<dbReference type="PROSITE" id="PS50275">
    <property type="entry name" value="SAC"/>
    <property type="match status" value="1"/>
</dbReference>
<dbReference type="InterPro" id="IPR001202">
    <property type="entry name" value="WW_dom"/>
</dbReference>
<dbReference type="InterPro" id="IPR057553">
    <property type="entry name" value="SAC9_GBDL_2nd"/>
</dbReference>
<dbReference type="Gene3D" id="2.20.70.10">
    <property type="match status" value="1"/>
</dbReference>
<dbReference type="PROSITE" id="PS01159">
    <property type="entry name" value="WW_DOMAIN_1"/>
    <property type="match status" value="1"/>
</dbReference>
<proteinExistence type="predicted"/>
<evidence type="ECO:0000259" key="2">
    <source>
        <dbReference type="PROSITE" id="PS50275"/>
    </source>
</evidence>
<dbReference type="PANTHER" id="PTHR46817">
    <property type="entry name" value="PHOSPHOINOSITIDE PHOSPHATASE SAC9-RELATED"/>
    <property type="match status" value="1"/>
</dbReference>
<evidence type="ECO:0000313" key="4">
    <source>
        <dbReference type="Proteomes" id="UP001417504"/>
    </source>
</evidence>